<dbReference type="EMBL" id="LAZR01000012">
    <property type="protein sequence ID" value="KKO07665.1"/>
    <property type="molecule type" value="Genomic_DNA"/>
</dbReference>
<accession>A0A0F9VUB8</accession>
<protein>
    <submittedName>
        <fullName evidence="1">Uncharacterized protein</fullName>
    </submittedName>
</protein>
<reference evidence="1" key="1">
    <citation type="journal article" date="2015" name="Nature">
        <title>Complex archaea that bridge the gap between prokaryotes and eukaryotes.</title>
        <authorList>
            <person name="Spang A."/>
            <person name="Saw J.H."/>
            <person name="Jorgensen S.L."/>
            <person name="Zaremba-Niedzwiedzka K."/>
            <person name="Martijn J."/>
            <person name="Lind A.E."/>
            <person name="van Eijk R."/>
            <person name="Schleper C."/>
            <person name="Guy L."/>
            <person name="Ettema T.J."/>
        </authorList>
    </citation>
    <scope>NUCLEOTIDE SEQUENCE</scope>
</reference>
<organism evidence="1">
    <name type="scientific">marine sediment metagenome</name>
    <dbReference type="NCBI Taxonomy" id="412755"/>
    <lineage>
        <taxon>unclassified sequences</taxon>
        <taxon>metagenomes</taxon>
        <taxon>ecological metagenomes</taxon>
    </lineage>
</organism>
<evidence type="ECO:0000313" key="1">
    <source>
        <dbReference type="EMBL" id="KKO07665.1"/>
    </source>
</evidence>
<comment type="caution">
    <text evidence="1">The sequence shown here is derived from an EMBL/GenBank/DDBJ whole genome shotgun (WGS) entry which is preliminary data.</text>
</comment>
<proteinExistence type="predicted"/>
<gene>
    <name evidence="1" type="ORF">LCGC14_0056220</name>
</gene>
<sequence>MGYSHVGCPKRKRAFKLSALHGMARRRFDLFAISLVVLQSGWWEHWVKG</sequence>
<dbReference type="AlphaFoldDB" id="A0A0F9VUB8"/>
<name>A0A0F9VUB8_9ZZZZ</name>